<accession>A0A8T0D3X3</accession>
<name>A0A8T0D3X3_9TREM</name>
<sequence>MYRADYRGQDQGRPDAIRKVDNLIIPDAPFDNCTNYRQDFRGRDQDRPDPVRQPDNLGPVDAPFDNCTMY</sequence>
<dbReference type="OrthoDB" id="365640at2759"/>
<gene>
    <name evidence="2" type="ORF">P879_11975</name>
</gene>
<organism evidence="2 3">
    <name type="scientific">Paragonimus westermani</name>
    <dbReference type="NCBI Taxonomy" id="34504"/>
    <lineage>
        <taxon>Eukaryota</taxon>
        <taxon>Metazoa</taxon>
        <taxon>Spiralia</taxon>
        <taxon>Lophotrochozoa</taxon>
        <taxon>Platyhelminthes</taxon>
        <taxon>Trematoda</taxon>
        <taxon>Digenea</taxon>
        <taxon>Plagiorchiida</taxon>
        <taxon>Troglotremata</taxon>
        <taxon>Troglotrematidae</taxon>
        <taxon>Paragonimus</taxon>
    </lineage>
</organism>
<evidence type="ECO:0000313" key="3">
    <source>
        <dbReference type="Proteomes" id="UP000699462"/>
    </source>
</evidence>
<feature type="compositionally biased region" description="Basic and acidic residues" evidence="1">
    <location>
        <begin position="38"/>
        <end position="52"/>
    </location>
</feature>
<evidence type="ECO:0000313" key="2">
    <source>
        <dbReference type="EMBL" id="KAF8562563.1"/>
    </source>
</evidence>
<reference evidence="2 3" key="1">
    <citation type="submission" date="2019-07" db="EMBL/GenBank/DDBJ databases">
        <title>Annotation for the trematode Paragonimus westermani.</title>
        <authorList>
            <person name="Choi Y.-J."/>
        </authorList>
    </citation>
    <scope>NUCLEOTIDE SEQUENCE [LARGE SCALE GENOMIC DNA]</scope>
    <source>
        <strain evidence="2">180907_Pwestermani</strain>
    </source>
</reference>
<proteinExistence type="predicted"/>
<feature type="non-terminal residue" evidence="2">
    <location>
        <position position="70"/>
    </location>
</feature>
<protein>
    <submittedName>
        <fullName evidence="2">Uncharacterized protein</fullName>
    </submittedName>
</protein>
<comment type="caution">
    <text evidence="2">The sequence shown here is derived from an EMBL/GenBank/DDBJ whole genome shotgun (WGS) entry which is preliminary data.</text>
</comment>
<dbReference type="Proteomes" id="UP000699462">
    <property type="component" value="Unassembled WGS sequence"/>
</dbReference>
<evidence type="ECO:0000256" key="1">
    <source>
        <dbReference type="SAM" id="MobiDB-lite"/>
    </source>
</evidence>
<dbReference type="EMBL" id="JTDF01019178">
    <property type="protein sequence ID" value="KAF8562563.1"/>
    <property type="molecule type" value="Genomic_DNA"/>
</dbReference>
<feature type="region of interest" description="Disordered" evidence="1">
    <location>
        <begin position="34"/>
        <end position="70"/>
    </location>
</feature>
<dbReference type="AlphaFoldDB" id="A0A8T0D3X3"/>
<keyword evidence="3" id="KW-1185">Reference proteome</keyword>